<sequence>MEQVELVNGQPVDLNQYAGKPLVIYFGADWCAPCVANGRPAVIDAFNKYQARGLQVLFVDLDDPFKFRGKKINESRELGLPIAMRAAPAAGREKMRQFDFGTFGRIQVVPTAIVLNREGKVVAKIEQGTRLRDELDGAVAPLMR</sequence>
<dbReference type="RefSeq" id="WP_187722915.1">
    <property type="nucleotide sequence ID" value="NZ_CP060783.1"/>
</dbReference>
<dbReference type="GO" id="GO:0016491">
    <property type="term" value="F:oxidoreductase activity"/>
    <property type="evidence" value="ECO:0007669"/>
    <property type="project" value="InterPro"/>
</dbReference>
<dbReference type="InterPro" id="IPR000866">
    <property type="entry name" value="AhpC/TSA"/>
</dbReference>
<feature type="domain" description="Thioredoxin" evidence="1">
    <location>
        <begin position="1"/>
        <end position="144"/>
    </location>
</feature>
<dbReference type="Gene3D" id="3.40.30.10">
    <property type="entry name" value="Glutaredoxin"/>
    <property type="match status" value="1"/>
</dbReference>
<dbReference type="PANTHER" id="PTHR42852">
    <property type="entry name" value="THIOL:DISULFIDE INTERCHANGE PROTEIN DSBE"/>
    <property type="match status" value="1"/>
</dbReference>
<protein>
    <submittedName>
        <fullName evidence="2">TlpA family protein disulfide reductase</fullName>
    </submittedName>
</protein>
<dbReference type="CDD" id="cd02966">
    <property type="entry name" value="TlpA_like_family"/>
    <property type="match status" value="1"/>
</dbReference>
<dbReference type="AlphaFoldDB" id="A0A7H0GFY6"/>
<evidence type="ECO:0000313" key="2">
    <source>
        <dbReference type="EMBL" id="QNP47202.1"/>
    </source>
</evidence>
<accession>A0A7H0GFY6</accession>
<dbReference type="InterPro" id="IPR036249">
    <property type="entry name" value="Thioredoxin-like_sf"/>
</dbReference>
<dbReference type="EMBL" id="CP060783">
    <property type="protein sequence ID" value="QNP47202.1"/>
    <property type="molecule type" value="Genomic_DNA"/>
</dbReference>
<dbReference type="GO" id="GO:0016209">
    <property type="term" value="F:antioxidant activity"/>
    <property type="evidence" value="ECO:0007669"/>
    <property type="project" value="InterPro"/>
</dbReference>
<dbReference type="Pfam" id="PF00578">
    <property type="entry name" value="AhpC-TSA"/>
    <property type="match status" value="1"/>
</dbReference>
<evidence type="ECO:0000313" key="3">
    <source>
        <dbReference type="Proteomes" id="UP000516028"/>
    </source>
</evidence>
<gene>
    <name evidence="2" type="ORF">H9K75_12425</name>
</gene>
<name>A0A7H0GFY6_9BURK</name>
<keyword evidence="3" id="KW-1185">Reference proteome</keyword>
<dbReference type="PANTHER" id="PTHR42852:SF17">
    <property type="entry name" value="THIOREDOXIN-LIKE PROTEIN HI_1115"/>
    <property type="match status" value="1"/>
</dbReference>
<reference evidence="2 3" key="1">
    <citation type="submission" date="2020-08" db="EMBL/GenBank/DDBJ databases">
        <title>Genome sequence of Diaphorobacter aerolatus KACC 16536T.</title>
        <authorList>
            <person name="Hyun D.-W."/>
            <person name="Bae J.-W."/>
        </authorList>
    </citation>
    <scope>NUCLEOTIDE SEQUENCE [LARGE SCALE GENOMIC DNA]</scope>
    <source>
        <strain evidence="2 3">KACC 16536</strain>
    </source>
</reference>
<dbReference type="InterPro" id="IPR013766">
    <property type="entry name" value="Thioredoxin_domain"/>
</dbReference>
<proteinExistence type="predicted"/>
<dbReference type="Proteomes" id="UP000516028">
    <property type="component" value="Chromosome"/>
</dbReference>
<dbReference type="PROSITE" id="PS51352">
    <property type="entry name" value="THIOREDOXIN_2"/>
    <property type="match status" value="1"/>
</dbReference>
<dbReference type="InterPro" id="IPR050553">
    <property type="entry name" value="Thioredoxin_ResA/DsbE_sf"/>
</dbReference>
<evidence type="ECO:0000259" key="1">
    <source>
        <dbReference type="PROSITE" id="PS51352"/>
    </source>
</evidence>
<organism evidence="2 3">
    <name type="scientific">Diaphorobacter aerolatus</name>
    <dbReference type="NCBI Taxonomy" id="1288495"/>
    <lineage>
        <taxon>Bacteria</taxon>
        <taxon>Pseudomonadati</taxon>
        <taxon>Pseudomonadota</taxon>
        <taxon>Betaproteobacteria</taxon>
        <taxon>Burkholderiales</taxon>
        <taxon>Comamonadaceae</taxon>
        <taxon>Diaphorobacter</taxon>
    </lineage>
</organism>
<dbReference type="KEGG" id="daer:H9K75_12425"/>
<dbReference type="SUPFAM" id="SSF52833">
    <property type="entry name" value="Thioredoxin-like"/>
    <property type="match status" value="1"/>
</dbReference>